<evidence type="ECO:0008006" key="3">
    <source>
        <dbReference type="Google" id="ProtNLM"/>
    </source>
</evidence>
<reference evidence="1 2" key="1">
    <citation type="submission" date="2021-03" db="EMBL/GenBank/DDBJ databases">
        <authorList>
            <person name="Grouzdev D.S."/>
        </authorList>
    </citation>
    <scope>NUCLEOTIDE SEQUENCE [LARGE SCALE GENOMIC DNA]</scope>
    <source>
        <strain evidence="1 2">M50-1</strain>
    </source>
</reference>
<name>A0ABS4DE12_9CHLR</name>
<organism evidence="1 2">
    <name type="scientific">Candidatus Chloroploca mongolica</name>
    <dbReference type="NCBI Taxonomy" id="2528176"/>
    <lineage>
        <taxon>Bacteria</taxon>
        <taxon>Bacillati</taxon>
        <taxon>Chloroflexota</taxon>
        <taxon>Chloroflexia</taxon>
        <taxon>Chloroflexales</taxon>
        <taxon>Chloroflexineae</taxon>
        <taxon>Oscillochloridaceae</taxon>
        <taxon>Candidatus Chloroploca</taxon>
    </lineage>
</organism>
<protein>
    <recommendedName>
        <fullName evidence="3">OmpR/PhoB-type domain-containing protein</fullName>
    </recommendedName>
</protein>
<accession>A0ABS4DE12</accession>
<gene>
    <name evidence="1" type="ORF">EYB53_018280</name>
</gene>
<proteinExistence type="predicted"/>
<sequence>MRAALDDPALVQRAPLAELALKPVPNNLPVPPTPLLGRSTELRALRALLMRRALRRADPEANLIVTHRRQGYELVS</sequence>
<dbReference type="EMBL" id="SIJK02000038">
    <property type="protein sequence ID" value="MBP1467668.1"/>
    <property type="molecule type" value="Genomic_DNA"/>
</dbReference>
<dbReference type="RefSeq" id="WP_135479839.1">
    <property type="nucleotide sequence ID" value="NZ_SIJK02000038.1"/>
</dbReference>
<evidence type="ECO:0000313" key="1">
    <source>
        <dbReference type="EMBL" id="MBP1467668.1"/>
    </source>
</evidence>
<comment type="caution">
    <text evidence="1">The sequence shown here is derived from an EMBL/GenBank/DDBJ whole genome shotgun (WGS) entry which is preliminary data.</text>
</comment>
<evidence type="ECO:0000313" key="2">
    <source>
        <dbReference type="Proteomes" id="UP001193081"/>
    </source>
</evidence>
<keyword evidence="2" id="KW-1185">Reference proteome</keyword>
<dbReference type="Proteomes" id="UP001193081">
    <property type="component" value="Unassembled WGS sequence"/>
</dbReference>